<keyword evidence="2" id="KW-1185">Reference proteome</keyword>
<dbReference type="HOGENOM" id="CLU_1788007_0_0_1"/>
<protein>
    <submittedName>
        <fullName evidence="1">Predicted protein</fullName>
    </submittedName>
</protein>
<sequence>MSGTRRDCVWNLPLMSRHCDLHLRQPPLPQAMNACTEQTPLHDDPVRICFSFKSQDIPGEPGARPITLANAFMEPTYGRKFDWDRDHFYTPAGIDEVGDSARRSLYMFLDINKHANPSSISLRCVKVVKKDLLTFKDTNFNGALKFSKWYPWGGRDSVQQQQVSQVTGD</sequence>
<dbReference type="eggNOG" id="ENOG502T058">
    <property type="taxonomic scope" value="Eukaryota"/>
</dbReference>
<organism evidence="2">
    <name type="scientific">Leptosphaeria maculans (strain JN3 / isolate v23.1.3 / race Av1-4-5-6-7-8)</name>
    <name type="common">Blackleg fungus</name>
    <name type="synonym">Phoma lingam</name>
    <dbReference type="NCBI Taxonomy" id="985895"/>
    <lineage>
        <taxon>Eukaryota</taxon>
        <taxon>Fungi</taxon>
        <taxon>Dikarya</taxon>
        <taxon>Ascomycota</taxon>
        <taxon>Pezizomycotina</taxon>
        <taxon>Dothideomycetes</taxon>
        <taxon>Pleosporomycetidae</taxon>
        <taxon>Pleosporales</taxon>
        <taxon>Pleosporineae</taxon>
        <taxon>Leptosphaeriaceae</taxon>
        <taxon>Plenodomus</taxon>
        <taxon>Plenodomus lingam/Leptosphaeria maculans species complex</taxon>
    </lineage>
</organism>
<dbReference type="GeneID" id="13282846"/>
<dbReference type="AlphaFoldDB" id="E4ZPP0"/>
<evidence type="ECO:0000313" key="1">
    <source>
        <dbReference type="EMBL" id="CBX93425.1"/>
    </source>
</evidence>
<dbReference type="Proteomes" id="UP000002668">
    <property type="component" value="Genome"/>
</dbReference>
<dbReference type="OrthoDB" id="4561261at2759"/>
<evidence type="ECO:0000313" key="2">
    <source>
        <dbReference type="Proteomes" id="UP000002668"/>
    </source>
</evidence>
<dbReference type="InParanoid" id="E4ZPP0"/>
<accession>E4ZPP0</accession>
<proteinExistence type="predicted"/>
<dbReference type="EMBL" id="FP929105">
    <property type="protein sequence ID" value="CBX93425.1"/>
    <property type="molecule type" value="Genomic_DNA"/>
</dbReference>
<name>E4ZPP0_LEPMJ</name>
<dbReference type="VEuPathDB" id="FungiDB:LEMA_P043260.1"/>
<reference evidence="2" key="1">
    <citation type="journal article" date="2011" name="Nat. Commun.">
        <title>Effector diversification within compartments of the Leptosphaeria maculans genome affected by Repeat-Induced Point mutations.</title>
        <authorList>
            <person name="Rouxel T."/>
            <person name="Grandaubert J."/>
            <person name="Hane J.K."/>
            <person name="Hoede C."/>
            <person name="van de Wouw A.P."/>
            <person name="Couloux A."/>
            <person name="Dominguez V."/>
            <person name="Anthouard V."/>
            <person name="Bally P."/>
            <person name="Bourras S."/>
            <person name="Cozijnsen A.J."/>
            <person name="Ciuffetti L.M."/>
            <person name="Degrave A."/>
            <person name="Dilmaghani A."/>
            <person name="Duret L."/>
            <person name="Fudal I."/>
            <person name="Goodwin S.B."/>
            <person name="Gout L."/>
            <person name="Glaser N."/>
            <person name="Linglin J."/>
            <person name="Kema G.H.J."/>
            <person name="Lapalu N."/>
            <person name="Lawrence C.B."/>
            <person name="May K."/>
            <person name="Meyer M."/>
            <person name="Ollivier B."/>
            <person name="Poulain J."/>
            <person name="Schoch C.L."/>
            <person name="Simon A."/>
            <person name="Spatafora J.W."/>
            <person name="Stachowiak A."/>
            <person name="Turgeon B.G."/>
            <person name="Tyler B.M."/>
            <person name="Vincent D."/>
            <person name="Weissenbach J."/>
            <person name="Amselem J."/>
            <person name="Quesneville H."/>
            <person name="Oliver R.P."/>
            <person name="Wincker P."/>
            <person name="Balesdent M.-H."/>
            <person name="Howlett B.J."/>
        </authorList>
    </citation>
    <scope>NUCLEOTIDE SEQUENCE [LARGE SCALE GENOMIC DNA]</scope>
    <source>
        <strain evidence="2">JN3 / isolate v23.1.3 / race Av1-4-5-6-7-8</strain>
    </source>
</reference>
<gene>
    <name evidence="1" type="ORF">LEMA_P043260.1</name>
</gene>
<dbReference type="OMA" id="INKHANP"/>